<feature type="short sequence motif" description="Histidine triad motif" evidence="2 3">
    <location>
        <begin position="99"/>
        <end position="103"/>
    </location>
</feature>
<proteinExistence type="predicted"/>
<evidence type="ECO:0000313" key="5">
    <source>
        <dbReference type="EMBL" id="KAB1631673.1"/>
    </source>
</evidence>
<dbReference type="GO" id="GO:0003824">
    <property type="term" value="F:catalytic activity"/>
    <property type="evidence" value="ECO:0007669"/>
    <property type="project" value="InterPro"/>
</dbReference>
<feature type="active site" description="Tele-AMP-histidine intermediate" evidence="1">
    <location>
        <position position="101"/>
    </location>
</feature>
<dbReference type="EMBL" id="WBKA01000005">
    <property type="protein sequence ID" value="KAB1631673.1"/>
    <property type="molecule type" value="Genomic_DNA"/>
</dbReference>
<evidence type="ECO:0000256" key="3">
    <source>
        <dbReference type="PROSITE-ProRule" id="PRU00464"/>
    </source>
</evidence>
<dbReference type="PANTHER" id="PTHR23089">
    <property type="entry name" value="HISTIDINE TRIAD HIT PROTEIN"/>
    <property type="match status" value="1"/>
</dbReference>
<sequence>MSADTPNVFTRIIDRELPSEVLAETDDLIAIRDIQPQAELHALVIPKTTAYRNVVELADDPELLAKVVRLAAQVAREQGDGQFRLVFNTGEEAGQSVFHVHAHVLSGPTLDEGKLA</sequence>
<dbReference type="AlphaFoldDB" id="A0A7C8BMR6"/>
<evidence type="ECO:0000259" key="4">
    <source>
        <dbReference type="PROSITE" id="PS51084"/>
    </source>
</evidence>
<dbReference type="PROSITE" id="PS51084">
    <property type="entry name" value="HIT_2"/>
    <property type="match status" value="1"/>
</dbReference>
<keyword evidence="6" id="KW-1185">Reference proteome</keyword>
<dbReference type="SUPFAM" id="SSF54197">
    <property type="entry name" value="HIT-like"/>
    <property type="match status" value="1"/>
</dbReference>
<dbReference type="PRINTS" id="PR00332">
    <property type="entry name" value="HISTRIAD"/>
</dbReference>
<dbReference type="InterPro" id="IPR001310">
    <property type="entry name" value="Histidine_triad_HIT"/>
</dbReference>
<name>A0A7C8BMR6_9MICO</name>
<evidence type="ECO:0000256" key="2">
    <source>
        <dbReference type="PIRSR" id="PIRSR601310-3"/>
    </source>
</evidence>
<evidence type="ECO:0000313" key="6">
    <source>
        <dbReference type="Proteomes" id="UP000481339"/>
    </source>
</evidence>
<accession>A0A7C8BMR6</accession>
<dbReference type="Proteomes" id="UP000481339">
    <property type="component" value="Unassembled WGS sequence"/>
</dbReference>
<dbReference type="InterPro" id="IPR011146">
    <property type="entry name" value="HIT-like"/>
</dbReference>
<protein>
    <submittedName>
        <fullName evidence="5">HIT domain-containing protein</fullName>
    </submittedName>
</protein>
<evidence type="ECO:0000256" key="1">
    <source>
        <dbReference type="PIRSR" id="PIRSR601310-1"/>
    </source>
</evidence>
<feature type="domain" description="HIT" evidence="4">
    <location>
        <begin position="8"/>
        <end position="114"/>
    </location>
</feature>
<dbReference type="RefSeq" id="WP_158036527.1">
    <property type="nucleotide sequence ID" value="NZ_BAAAZV010000011.1"/>
</dbReference>
<organism evidence="5 6">
    <name type="scientific">Pseudoclavibacter caeni</name>
    <dbReference type="NCBI Taxonomy" id="908846"/>
    <lineage>
        <taxon>Bacteria</taxon>
        <taxon>Bacillati</taxon>
        <taxon>Actinomycetota</taxon>
        <taxon>Actinomycetes</taxon>
        <taxon>Micrococcales</taxon>
        <taxon>Microbacteriaceae</taxon>
        <taxon>Pseudoclavibacter</taxon>
    </lineage>
</organism>
<dbReference type="OrthoDB" id="9784774at2"/>
<dbReference type="Gene3D" id="3.30.428.10">
    <property type="entry name" value="HIT-like"/>
    <property type="match status" value="1"/>
</dbReference>
<gene>
    <name evidence="5" type="ORF">F8O02_06945</name>
</gene>
<dbReference type="InterPro" id="IPR036265">
    <property type="entry name" value="HIT-like_sf"/>
</dbReference>
<reference evidence="5 6" key="1">
    <citation type="submission" date="2019-09" db="EMBL/GenBank/DDBJ databases">
        <title>Phylogeny of genus Pseudoclavibacter and closely related genus.</title>
        <authorList>
            <person name="Li Y."/>
        </authorList>
    </citation>
    <scope>NUCLEOTIDE SEQUENCE [LARGE SCALE GENOMIC DNA]</scope>
    <source>
        <strain evidence="5 6">JCM 16921</strain>
    </source>
</reference>
<comment type="caution">
    <text evidence="5">The sequence shown here is derived from an EMBL/GenBank/DDBJ whole genome shotgun (WGS) entry which is preliminary data.</text>
</comment>
<dbReference type="Pfam" id="PF01230">
    <property type="entry name" value="HIT"/>
    <property type="match status" value="1"/>
</dbReference>